<protein>
    <submittedName>
        <fullName evidence="1">Uncharacterized protein</fullName>
    </submittedName>
</protein>
<accession>A0ACC2GPM7</accession>
<organism evidence="1 2">
    <name type="scientific">Dallia pectoralis</name>
    <name type="common">Alaska blackfish</name>
    <dbReference type="NCBI Taxonomy" id="75939"/>
    <lineage>
        <taxon>Eukaryota</taxon>
        <taxon>Metazoa</taxon>
        <taxon>Chordata</taxon>
        <taxon>Craniata</taxon>
        <taxon>Vertebrata</taxon>
        <taxon>Euteleostomi</taxon>
        <taxon>Actinopterygii</taxon>
        <taxon>Neopterygii</taxon>
        <taxon>Teleostei</taxon>
        <taxon>Protacanthopterygii</taxon>
        <taxon>Esociformes</taxon>
        <taxon>Umbridae</taxon>
        <taxon>Dallia</taxon>
    </lineage>
</organism>
<dbReference type="EMBL" id="CM055737">
    <property type="protein sequence ID" value="KAJ8005505.1"/>
    <property type="molecule type" value="Genomic_DNA"/>
</dbReference>
<keyword evidence="2" id="KW-1185">Reference proteome</keyword>
<sequence>MMSGDEVPDSHDCVLRTRLPINLNESLNWNCNQRCVDSLRVLQAVCHLPLTQPLNVMAPLSVAEMVILTGPQQSPVDH</sequence>
<proteinExistence type="predicted"/>
<reference evidence="1" key="1">
    <citation type="submission" date="2021-05" db="EMBL/GenBank/DDBJ databases">
        <authorList>
            <person name="Pan Q."/>
            <person name="Jouanno E."/>
            <person name="Zahm M."/>
            <person name="Klopp C."/>
            <person name="Cabau C."/>
            <person name="Louis A."/>
            <person name="Berthelot C."/>
            <person name="Parey E."/>
            <person name="Roest Crollius H."/>
            <person name="Montfort J."/>
            <person name="Robinson-Rechavi M."/>
            <person name="Bouchez O."/>
            <person name="Lampietro C."/>
            <person name="Lopez Roques C."/>
            <person name="Donnadieu C."/>
            <person name="Postlethwait J."/>
            <person name="Bobe J."/>
            <person name="Dillon D."/>
            <person name="Chandos A."/>
            <person name="von Hippel F."/>
            <person name="Guiguen Y."/>
        </authorList>
    </citation>
    <scope>NUCLEOTIDE SEQUENCE</scope>
    <source>
        <strain evidence="1">YG-Jan2019</strain>
    </source>
</reference>
<evidence type="ECO:0000313" key="2">
    <source>
        <dbReference type="Proteomes" id="UP001157502"/>
    </source>
</evidence>
<gene>
    <name evidence="1" type="ORF">DPEC_G00118660</name>
</gene>
<dbReference type="Proteomes" id="UP001157502">
    <property type="component" value="Chromosome 10"/>
</dbReference>
<comment type="caution">
    <text evidence="1">The sequence shown here is derived from an EMBL/GenBank/DDBJ whole genome shotgun (WGS) entry which is preliminary data.</text>
</comment>
<name>A0ACC2GPM7_DALPE</name>
<evidence type="ECO:0000313" key="1">
    <source>
        <dbReference type="EMBL" id="KAJ8005505.1"/>
    </source>
</evidence>